<feature type="compositionally biased region" description="Pro residues" evidence="1">
    <location>
        <begin position="139"/>
        <end position="153"/>
    </location>
</feature>
<evidence type="ECO:0000313" key="2">
    <source>
        <dbReference type="EMBL" id="KAI1868305.1"/>
    </source>
</evidence>
<feature type="compositionally biased region" description="Low complexity" evidence="1">
    <location>
        <begin position="185"/>
        <end position="206"/>
    </location>
</feature>
<feature type="compositionally biased region" description="Low complexity" evidence="1">
    <location>
        <begin position="128"/>
        <end position="138"/>
    </location>
</feature>
<evidence type="ECO:0000313" key="3">
    <source>
        <dbReference type="Proteomes" id="UP000829685"/>
    </source>
</evidence>
<keyword evidence="3" id="KW-1185">Reference proteome</keyword>
<dbReference type="Proteomes" id="UP000829685">
    <property type="component" value="Unassembled WGS sequence"/>
</dbReference>
<protein>
    <submittedName>
        <fullName evidence="2">Uncharacterized protein</fullName>
    </submittedName>
</protein>
<feature type="region of interest" description="Disordered" evidence="1">
    <location>
        <begin position="127"/>
        <end position="222"/>
    </location>
</feature>
<proteinExistence type="predicted"/>
<evidence type="ECO:0000256" key="1">
    <source>
        <dbReference type="SAM" id="MobiDB-lite"/>
    </source>
</evidence>
<feature type="compositionally biased region" description="Low complexity" evidence="1">
    <location>
        <begin position="154"/>
        <end position="165"/>
    </location>
</feature>
<name>A0A9P9WL24_9PEZI</name>
<dbReference type="AlphaFoldDB" id="A0A9P9WL24"/>
<dbReference type="EMBL" id="JAFIMR010000017">
    <property type="protein sequence ID" value="KAI1868305.1"/>
    <property type="molecule type" value="Genomic_DNA"/>
</dbReference>
<comment type="caution">
    <text evidence="2">The sequence shown here is derived from an EMBL/GenBank/DDBJ whole genome shotgun (WGS) entry which is preliminary data.</text>
</comment>
<sequence length="254" mass="25900">MGRVLRKRRPSRRPPRVLQILAVASTASALSLANFQLITSNAIPSPCIVAYNSQISGCTNTDFTNGNRCSNSCINGLASVSSIVNAICGGLNVNPQSLLGLTLDGLLLETLCPGSNVDTTTVRVTVQPSRTSSIATTSSPPPAIITSEVPPPATTSTDIETTSSDGGDDPPTETSTAVQTSEVIATTTSASSQVTQVTNTQSNNPPTDGPTGATEPGGGSPFDTVVQAQAAVSSIFRTTNPLFLAAGVALLLTL</sequence>
<accession>A0A9P9WL24</accession>
<reference evidence="2" key="1">
    <citation type="submission" date="2021-03" db="EMBL/GenBank/DDBJ databases">
        <title>Revisited historic fungal species revealed as producer of novel bioactive compounds through whole genome sequencing and comparative genomics.</title>
        <authorList>
            <person name="Vignolle G.A."/>
            <person name="Hochenegger N."/>
            <person name="Mach R.L."/>
            <person name="Mach-Aigner A.R."/>
            <person name="Javad Rahimi M."/>
            <person name="Salim K.A."/>
            <person name="Chan C.M."/>
            <person name="Lim L.B.L."/>
            <person name="Cai F."/>
            <person name="Druzhinina I.S."/>
            <person name="U'Ren J.M."/>
            <person name="Derntl C."/>
        </authorList>
    </citation>
    <scope>NUCLEOTIDE SEQUENCE</scope>
    <source>
        <strain evidence="2">TUCIM 5799</strain>
    </source>
</reference>
<organism evidence="2 3">
    <name type="scientific">Neoarthrinium moseri</name>
    <dbReference type="NCBI Taxonomy" id="1658444"/>
    <lineage>
        <taxon>Eukaryota</taxon>
        <taxon>Fungi</taxon>
        <taxon>Dikarya</taxon>
        <taxon>Ascomycota</taxon>
        <taxon>Pezizomycotina</taxon>
        <taxon>Sordariomycetes</taxon>
        <taxon>Xylariomycetidae</taxon>
        <taxon>Amphisphaeriales</taxon>
        <taxon>Apiosporaceae</taxon>
        <taxon>Neoarthrinium</taxon>
    </lineage>
</organism>
<gene>
    <name evidence="2" type="ORF">JX265_007128</name>
</gene>
<feature type="compositionally biased region" description="Polar residues" evidence="1">
    <location>
        <begin position="172"/>
        <end position="184"/>
    </location>
</feature>